<dbReference type="SMART" id="SM00490">
    <property type="entry name" value="HELICc"/>
    <property type="match status" value="1"/>
</dbReference>
<dbReference type="Gene3D" id="2.30.30.930">
    <property type="match status" value="1"/>
</dbReference>
<dbReference type="InterPro" id="IPR027417">
    <property type="entry name" value="P-loop_NTPase"/>
</dbReference>
<gene>
    <name evidence="9 13" type="primary">rapA</name>
    <name evidence="13" type="ORF">H8B19_10200</name>
</gene>
<dbReference type="CDD" id="cd18011">
    <property type="entry name" value="DEXDc_RapA"/>
    <property type="match status" value="1"/>
</dbReference>
<dbReference type="InterPro" id="IPR049730">
    <property type="entry name" value="SNF2/RAD54-like_C"/>
</dbReference>
<dbReference type="InterPro" id="IPR001650">
    <property type="entry name" value="Helicase_C-like"/>
</dbReference>
<dbReference type="InterPro" id="IPR014001">
    <property type="entry name" value="Helicase_ATP-bd"/>
</dbReference>
<reference evidence="13" key="2">
    <citation type="submission" date="2020-08" db="EMBL/GenBank/DDBJ databases">
        <authorList>
            <person name="Lai Q."/>
        </authorList>
    </citation>
    <scope>NUCLEOTIDE SEQUENCE</scope>
    <source>
        <strain evidence="13">S27-2</strain>
    </source>
</reference>
<feature type="domain" description="Helicase ATP-binding" evidence="11">
    <location>
        <begin position="167"/>
        <end position="337"/>
    </location>
</feature>
<keyword evidence="7 9" id="KW-0010">Activator</keyword>
<dbReference type="Pfam" id="PF00271">
    <property type="entry name" value="Helicase_C"/>
    <property type="match status" value="1"/>
</dbReference>
<keyword evidence="4 9" id="KW-0067">ATP-binding</keyword>
<evidence type="ECO:0000256" key="10">
    <source>
        <dbReference type="SAM" id="Coils"/>
    </source>
</evidence>
<dbReference type="Gene3D" id="2.30.30.140">
    <property type="match status" value="1"/>
</dbReference>
<dbReference type="InterPro" id="IPR038718">
    <property type="entry name" value="SNF2-like_sf"/>
</dbReference>
<evidence type="ECO:0000256" key="4">
    <source>
        <dbReference type="ARBA" id="ARBA00022840"/>
    </source>
</evidence>
<evidence type="ECO:0000256" key="7">
    <source>
        <dbReference type="ARBA" id="ARBA00023159"/>
    </source>
</evidence>
<keyword evidence="6 9" id="KW-0238">DNA-binding</keyword>
<reference evidence="13" key="1">
    <citation type="journal article" date="2018" name="Int. J. Syst. Evol. Microbiol.">
        <title>Neptunicella marina gen. nov., sp. nov., isolated from surface seawater.</title>
        <authorList>
            <person name="Liu X."/>
            <person name="Lai Q."/>
            <person name="Du Y."/>
            <person name="Zhang X."/>
            <person name="Liu Z."/>
            <person name="Sun F."/>
            <person name="Shao Z."/>
        </authorList>
    </citation>
    <scope>NUCLEOTIDE SEQUENCE</scope>
    <source>
        <strain evidence="13">S27-2</strain>
    </source>
</reference>
<feature type="domain" description="Helicase C-terminal" evidence="12">
    <location>
        <begin position="472"/>
        <end position="644"/>
    </location>
</feature>
<keyword evidence="5 9" id="KW-0805">Transcription regulation</keyword>
<dbReference type="GO" id="GO:0005524">
    <property type="term" value="F:ATP binding"/>
    <property type="evidence" value="ECO:0007669"/>
    <property type="project" value="UniProtKB-UniRule"/>
</dbReference>
<dbReference type="PANTHER" id="PTHR45766:SF6">
    <property type="entry name" value="SWI_SNF-RELATED MATRIX-ASSOCIATED ACTIN-DEPENDENT REGULATOR OF CHROMATIN SUBFAMILY A-LIKE PROTEIN 1"/>
    <property type="match status" value="1"/>
</dbReference>
<name>A0A8J6M2G1_9ALTE</name>
<dbReference type="InterPro" id="IPR023949">
    <property type="entry name" value="Helicase_RapA"/>
</dbReference>
<dbReference type="CDD" id="cd18793">
    <property type="entry name" value="SF2_C_SNF"/>
    <property type="match status" value="1"/>
</dbReference>
<evidence type="ECO:0000256" key="9">
    <source>
        <dbReference type="HAMAP-Rule" id="MF_01821"/>
    </source>
</evidence>
<evidence type="ECO:0000256" key="2">
    <source>
        <dbReference type="ARBA" id="ARBA00022801"/>
    </source>
</evidence>
<dbReference type="HAMAP" id="MF_01821">
    <property type="entry name" value="Helicase_RapA"/>
    <property type="match status" value="1"/>
</dbReference>
<dbReference type="Gene3D" id="3.30.360.80">
    <property type="match status" value="1"/>
</dbReference>
<evidence type="ECO:0000259" key="11">
    <source>
        <dbReference type="PROSITE" id="PS51192"/>
    </source>
</evidence>
<keyword evidence="3 9" id="KW-0347">Helicase</keyword>
<protein>
    <recommendedName>
        <fullName evidence="9">RNA polymerase-associated protein RapA</fullName>
        <ecNumber evidence="9">3.6.4.-</ecNumber>
    </recommendedName>
    <alternativeName>
        <fullName evidence="9">ATP-dependent helicase HepA</fullName>
    </alternativeName>
</protein>
<evidence type="ECO:0000256" key="8">
    <source>
        <dbReference type="ARBA" id="ARBA00023163"/>
    </source>
</evidence>
<evidence type="ECO:0000256" key="6">
    <source>
        <dbReference type="ARBA" id="ARBA00023125"/>
    </source>
</evidence>
<comment type="caution">
    <text evidence="13">The sequence shown here is derived from an EMBL/GenBank/DDBJ whole genome shotgun (WGS) entry which is preliminary data.</text>
</comment>
<keyword evidence="1 9" id="KW-0547">Nucleotide-binding</keyword>
<dbReference type="Gene3D" id="6.10.140.2230">
    <property type="match status" value="1"/>
</dbReference>
<evidence type="ECO:0000313" key="14">
    <source>
        <dbReference type="Proteomes" id="UP000601768"/>
    </source>
</evidence>
<feature type="binding site" evidence="9">
    <location>
        <begin position="180"/>
        <end position="187"/>
    </location>
    <ligand>
        <name>ATP</name>
        <dbReference type="ChEBI" id="CHEBI:30616"/>
    </ligand>
</feature>
<dbReference type="EMBL" id="JACNEP010000007">
    <property type="protein sequence ID" value="MBC3766253.1"/>
    <property type="molecule type" value="Genomic_DNA"/>
</dbReference>
<dbReference type="Pfam" id="PF12137">
    <property type="entry name" value="RapA_C"/>
    <property type="match status" value="1"/>
</dbReference>
<evidence type="ECO:0000256" key="5">
    <source>
        <dbReference type="ARBA" id="ARBA00023015"/>
    </source>
</evidence>
<dbReference type="GO" id="GO:0016817">
    <property type="term" value="F:hydrolase activity, acting on acid anhydrides"/>
    <property type="evidence" value="ECO:0007669"/>
    <property type="project" value="InterPro"/>
</dbReference>
<dbReference type="Gene3D" id="6.10.140.1500">
    <property type="match status" value="1"/>
</dbReference>
<feature type="coiled-coil region" evidence="10">
    <location>
        <begin position="871"/>
        <end position="931"/>
    </location>
</feature>
<evidence type="ECO:0000256" key="1">
    <source>
        <dbReference type="ARBA" id="ARBA00022741"/>
    </source>
</evidence>
<comment type="function">
    <text evidence="9">Transcription regulator that activates transcription by stimulating RNA polymerase (RNAP) recycling in case of stress conditions such as supercoiled DNA or high salt concentrations. Probably acts by releasing the RNAP, when it is trapped or immobilized on tightly supercoiled DNA. Does not activate transcription on linear DNA. Probably not involved in DNA repair.</text>
</comment>
<dbReference type="Proteomes" id="UP000601768">
    <property type="component" value="Unassembled WGS sequence"/>
</dbReference>
<dbReference type="InterPro" id="IPR040765">
    <property type="entry name" value="Tudor_1_RapA"/>
</dbReference>
<accession>A0A8J6M2G1</accession>
<proteinExistence type="inferred from homology"/>
<dbReference type="InterPro" id="IPR022737">
    <property type="entry name" value="RapA_C"/>
</dbReference>
<dbReference type="NCBIfam" id="NF003426">
    <property type="entry name" value="PRK04914.1"/>
    <property type="match status" value="1"/>
</dbReference>
<keyword evidence="8 9" id="KW-0804">Transcription</keyword>
<dbReference type="PANTHER" id="PTHR45766">
    <property type="entry name" value="DNA ANNEALING HELICASE AND ENDONUCLEASE ZRANB3 FAMILY MEMBER"/>
    <property type="match status" value="1"/>
</dbReference>
<evidence type="ECO:0000259" key="12">
    <source>
        <dbReference type="PROSITE" id="PS51194"/>
    </source>
</evidence>
<dbReference type="AlphaFoldDB" id="A0A8J6M2G1"/>
<sequence length="943" mass="106925">MRVIMSFSPGQRWLSDTEVDLGLGTVIDVNHRNVTILFPATGESRVYATQTAPLTRLALEPGESVKSHEGWQMQIASVSEKQGYLTYHGQREDTGETVELVETFVDHHMQLNQPHKRLFNAQFDGPKWFDLRSDCWQAQHQYQRSELRGFLGARVDLIPHQLHIASQVGQRYAPRVLLSDEVGLGKTIEAAMIIHQQIQSGRASRVLIIVPSSLMHQWLVEMLRRVNLSFSIFDEERCQSMLEEGGNPFDSEQLVLCSLEFLAENNGYFQQALESEWDLMVVDEAHHLSWSVDAPSDEYVLIEQLAQKIKGVLLLTATPEQLGHESHFARLRLLDADRFHDYQQFLQQEEQYAALAQAITPLLNGEQLSEQDKQAIAPFVSTEPELLDTLDSSNQAQCDKLIAHLLDCHGTGRLLFRNSRAGISGFPKRQLITHALTLPDFYRDRYEGMPENLLVPERHPLLLDTWHKFDPRVDWFIEFLQQHKGQKILTICTHAATAIKLAEAVRVNSGIRTSVFHEGMSIVERDKGAAYFAQQEDGAQVLICSEIGSEGRNFQFAHHLVLFDLPEVPDLLEQRIGRLDRIGQKSDIEIHVPYFADTAQQVLLNWYHQGLHAFEHTCPTGSAVLEQVRTQLTQALQAPDDSEIQQQLISSTAELHQSFKQQLEQGRDKLLEINSSGKGRIESFIEKLRDADESVELEKFMTNLLDVIGVLQDENDETSYILKPTEAMHHSLPGVDEEGTMVTYERETALKFEQIQFLNWDHPMVQYAQDSVLADVKGKASIAVHQNTQLPVGYFWLEGVFVVSAKAPKSMQLQRFLPATPIRICVDAKGQACEPAFKDLIKLKFKTAKALVSALAPQVEKQLPVLEALAQKSADKVIKQAQKSMQELLSEELHRMRTLQKQNPSIRDEEIEHLETQIKALSQSISGADLQFEAVRLVVNTHQ</sequence>
<dbReference type="PROSITE" id="PS51192">
    <property type="entry name" value="HELICASE_ATP_BIND_1"/>
    <property type="match status" value="1"/>
</dbReference>
<dbReference type="PROSITE" id="PS51194">
    <property type="entry name" value="HELICASE_CTER"/>
    <property type="match status" value="1"/>
</dbReference>
<keyword evidence="14" id="KW-1185">Reference proteome</keyword>
<dbReference type="SMART" id="SM00487">
    <property type="entry name" value="DEXDc"/>
    <property type="match status" value="1"/>
</dbReference>
<comment type="subunit">
    <text evidence="9">Interacts with the RNAP. Has a higher affinity for the core RNAP than for the holoenzyme. Its ATPase activity is stimulated by binding to RNAP.</text>
</comment>
<dbReference type="Pfam" id="PF18337">
    <property type="entry name" value="Tudor_RapA"/>
    <property type="match status" value="1"/>
</dbReference>
<dbReference type="GO" id="GO:0003677">
    <property type="term" value="F:DNA binding"/>
    <property type="evidence" value="ECO:0007669"/>
    <property type="project" value="UniProtKB-KW"/>
</dbReference>
<dbReference type="Gene3D" id="3.40.50.300">
    <property type="entry name" value="P-loop containing nucleotide triphosphate hydrolases"/>
    <property type="match status" value="1"/>
</dbReference>
<dbReference type="Pfam" id="PF00176">
    <property type="entry name" value="SNF2-rel_dom"/>
    <property type="match status" value="1"/>
</dbReference>
<evidence type="ECO:0000256" key="3">
    <source>
        <dbReference type="ARBA" id="ARBA00022806"/>
    </source>
</evidence>
<dbReference type="InterPro" id="IPR040766">
    <property type="entry name" value="Tudor_2_RapA"/>
</dbReference>
<dbReference type="Pfam" id="PF18339">
    <property type="entry name" value="Tudor_1_RapA"/>
    <property type="match status" value="1"/>
</dbReference>
<feature type="short sequence motif" description="DEAH box" evidence="9">
    <location>
        <begin position="283"/>
        <end position="286"/>
    </location>
</feature>
<dbReference type="EC" id="3.6.4.-" evidence="9"/>
<dbReference type="InterPro" id="IPR000330">
    <property type="entry name" value="SNF2_N"/>
</dbReference>
<dbReference type="SUPFAM" id="SSF52540">
    <property type="entry name" value="P-loop containing nucleoside triphosphate hydrolases"/>
    <property type="match status" value="2"/>
</dbReference>
<keyword evidence="2 9" id="KW-0378">Hydrolase</keyword>
<dbReference type="RefSeq" id="WP_186506988.1">
    <property type="nucleotide sequence ID" value="NZ_JACNEP010000007.1"/>
</dbReference>
<dbReference type="GO" id="GO:0004386">
    <property type="term" value="F:helicase activity"/>
    <property type="evidence" value="ECO:0007669"/>
    <property type="project" value="UniProtKB-UniRule"/>
</dbReference>
<dbReference type="Gene3D" id="3.40.50.10810">
    <property type="entry name" value="Tandem AAA-ATPase domain"/>
    <property type="match status" value="1"/>
</dbReference>
<dbReference type="InterPro" id="IPR057342">
    <property type="entry name" value="DEXDc_RapA"/>
</dbReference>
<evidence type="ECO:0000313" key="13">
    <source>
        <dbReference type="EMBL" id="MBC3766253.1"/>
    </source>
</evidence>
<comment type="similarity">
    <text evidence="9">Belongs to the SNF2/RAD54 helicase family. RapA subfamily.</text>
</comment>
<keyword evidence="10" id="KW-0175">Coiled coil</keyword>
<dbReference type="GO" id="GO:0006355">
    <property type="term" value="P:regulation of DNA-templated transcription"/>
    <property type="evidence" value="ECO:0007669"/>
    <property type="project" value="UniProtKB-UniRule"/>
</dbReference>
<organism evidence="13 14">
    <name type="scientific">Neptunicella marina</name>
    <dbReference type="NCBI Taxonomy" id="2125989"/>
    <lineage>
        <taxon>Bacteria</taxon>
        <taxon>Pseudomonadati</taxon>
        <taxon>Pseudomonadota</taxon>
        <taxon>Gammaproteobacteria</taxon>
        <taxon>Alteromonadales</taxon>
        <taxon>Alteromonadaceae</taxon>
        <taxon>Neptunicella</taxon>
    </lineage>
</organism>